<name>A0ABN2HJM0_9ACTN</name>
<protein>
    <recommendedName>
        <fullName evidence="1">DUF4037 domain-containing protein</fullName>
    </recommendedName>
</protein>
<feature type="domain" description="DUF4037" evidence="1">
    <location>
        <begin position="123"/>
        <end position="221"/>
    </location>
</feature>
<dbReference type="InterPro" id="IPR025117">
    <property type="entry name" value="DUF4037"/>
</dbReference>
<accession>A0ABN2HJM0</accession>
<reference evidence="2 3" key="1">
    <citation type="journal article" date="2019" name="Int. J. Syst. Evol. Microbiol.">
        <title>The Global Catalogue of Microorganisms (GCM) 10K type strain sequencing project: providing services to taxonomists for standard genome sequencing and annotation.</title>
        <authorList>
            <consortium name="The Broad Institute Genomics Platform"/>
            <consortium name="The Broad Institute Genome Sequencing Center for Infectious Disease"/>
            <person name="Wu L."/>
            <person name="Ma J."/>
        </authorList>
    </citation>
    <scope>NUCLEOTIDE SEQUENCE [LARGE SCALE GENOMIC DNA]</scope>
    <source>
        <strain evidence="2 3">JCM 14718</strain>
    </source>
</reference>
<comment type="caution">
    <text evidence="2">The sequence shown here is derived from an EMBL/GenBank/DDBJ whole genome shotgun (WGS) entry which is preliminary data.</text>
</comment>
<proteinExistence type="predicted"/>
<evidence type="ECO:0000313" key="3">
    <source>
        <dbReference type="Proteomes" id="UP001500618"/>
    </source>
</evidence>
<dbReference type="Proteomes" id="UP001500618">
    <property type="component" value="Unassembled WGS sequence"/>
</dbReference>
<keyword evidence="3" id="KW-1185">Reference proteome</keyword>
<gene>
    <name evidence="2" type="ORF">GCM10009765_43090</name>
</gene>
<dbReference type="EMBL" id="BAAANY010000016">
    <property type="protein sequence ID" value="GAA1689064.1"/>
    <property type="molecule type" value="Genomic_DNA"/>
</dbReference>
<sequence length="354" mass="38498">MSGRELSRRFYHQIVGPLLARTPHAAALLGDGSEVLGFDDVVSTDHDFGPRAQIFLPTEVDPDPVEKALTALPAVFEGMPVAYVDIDRHGGEPPHQVEVTTAPAFFTARLGFDPVDALTLANWLLSPTQRLATLVDGVVFHDPLEILTARQSKLRWYPDDVWRYVLAAQWLRVGQQEAFVGRTGGVGDDLGSAIVAARVVRDLVLLAFLIERRWAPYSKWLGTAFSLLPLAKTVGPPLRDALHAENWRDREAAVCAAASLLAAATNRLGLATEIDPAPRQFHDRDVRVLDAERFTETLTSAITDPEVLALLARLGRRSDGTVGSLSGSIDQAVDSTDVLMHPSRCRALAPALGL</sequence>
<evidence type="ECO:0000313" key="2">
    <source>
        <dbReference type="EMBL" id="GAA1689064.1"/>
    </source>
</evidence>
<dbReference type="RefSeq" id="WP_344312108.1">
    <property type="nucleotide sequence ID" value="NZ_BAAANY010000016.1"/>
</dbReference>
<organism evidence="2 3">
    <name type="scientific">Fodinicola feengrottensis</name>
    <dbReference type="NCBI Taxonomy" id="435914"/>
    <lineage>
        <taxon>Bacteria</taxon>
        <taxon>Bacillati</taxon>
        <taxon>Actinomycetota</taxon>
        <taxon>Actinomycetes</taxon>
        <taxon>Mycobacteriales</taxon>
        <taxon>Fodinicola</taxon>
    </lineage>
</organism>
<dbReference type="Pfam" id="PF13228">
    <property type="entry name" value="DUF4037"/>
    <property type="match status" value="1"/>
</dbReference>
<evidence type="ECO:0000259" key="1">
    <source>
        <dbReference type="Pfam" id="PF13228"/>
    </source>
</evidence>